<protein>
    <submittedName>
        <fullName evidence="2">Uncharacterized protein</fullName>
    </submittedName>
</protein>
<feature type="compositionally biased region" description="Basic and acidic residues" evidence="1">
    <location>
        <begin position="1"/>
        <end position="21"/>
    </location>
</feature>
<comment type="caution">
    <text evidence="2">The sequence shown here is derived from an EMBL/GenBank/DDBJ whole genome shotgun (WGS) entry which is preliminary data.</text>
</comment>
<evidence type="ECO:0000313" key="3">
    <source>
        <dbReference type="Proteomes" id="UP000050465"/>
    </source>
</evidence>
<reference evidence="2 3" key="1">
    <citation type="submission" date="2015-09" db="EMBL/GenBank/DDBJ databases">
        <title>Identification and resolution of microdiversity through metagenomic sequencing of parallel consortia.</title>
        <authorList>
            <person name="Nelson W.C."/>
            <person name="Romine M.F."/>
            <person name="Lindemann S.R."/>
        </authorList>
    </citation>
    <scope>NUCLEOTIDE SEQUENCE [LARGE SCALE GENOMIC DNA]</scope>
    <source>
        <strain evidence="2">Ana</strain>
    </source>
</reference>
<organism evidence="2 3">
    <name type="scientific">Phormidesmis priestleyi Ana</name>
    <dbReference type="NCBI Taxonomy" id="1666911"/>
    <lineage>
        <taxon>Bacteria</taxon>
        <taxon>Bacillati</taxon>
        <taxon>Cyanobacteriota</taxon>
        <taxon>Cyanophyceae</taxon>
        <taxon>Leptolyngbyales</taxon>
        <taxon>Leptolyngbyaceae</taxon>
        <taxon>Phormidesmis</taxon>
    </lineage>
</organism>
<proteinExistence type="predicted"/>
<name>A0A0P7YZ94_9CYAN</name>
<accession>A0A0P7YZ94</accession>
<dbReference type="Proteomes" id="UP000050465">
    <property type="component" value="Unassembled WGS sequence"/>
</dbReference>
<dbReference type="AlphaFoldDB" id="A0A0P7YZ94"/>
<evidence type="ECO:0000256" key="1">
    <source>
        <dbReference type="SAM" id="MobiDB-lite"/>
    </source>
</evidence>
<sequence length="102" mass="11059">MAVERNNEDIKNEDIKLDAEPGKGAAGNQWAVQTAQPVGNAVQPSGTRTMPGGDTEEDIADIKAAKESEKDSDLKTTDGYVIDDSGRMNNFAIEPEMYVEEK</sequence>
<gene>
    <name evidence="2" type="ORF">HLUCCA11_09260</name>
</gene>
<evidence type="ECO:0000313" key="2">
    <source>
        <dbReference type="EMBL" id="KPQ35745.1"/>
    </source>
</evidence>
<feature type="compositionally biased region" description="Polar residues" evidence="1">
    <location>
        <begin position="30"/>
        <end position="48"/>
    </location>
</feature>
<feature type="region of interest" description="Disordered" evidence="1">
    <location>
        <begin position="1"/>
        <end position="55"/>
    </location>
</feature>
<dbReference type="PATRIC" id="fig|1666911.3.peg.645"/>
<dbReference type="EMBL" id="LJZR01000010">
    <property type="protein sequence ID" value="KPQ35745.1"/>
    <property type="molecule type" value="Genomic_DNA"/>
</dbReference>